<gene>
    <name evidence="2" type="ORF">B0T17DRAFT_505885</name>
</gene>
<feature type="region of interest" description="Disordered" evidence="1">
    <location>
        <begin position="75"/>
        <end position="117"/>
    </location>
</feature>
<keyword evidence="3" id="KW-1185">Reference proteome</keyword>
<name>A0AA39X8J8_9PEZI</name>
<proteinExistence type="predicted"/>
<evidence type="ECO:0000313" key="3">
    <source>
        <dbReference type="Proteomes" id="UP001174934"/>
    </source>
</evidence>
<comment type="caution">
    <text evidence="2">The sequence shown here is derived from an EMBL/GenBank/DDBJ whole genome shotgun (WGS) entry which is preliminary data.</text>
</comment>
<dbReference type="AlphaFoldDB" id="A0AA39X8J8"/>
<dbReference type="Proteomes" id="UP001174934">
    <property type="component" value="Unassembled WGS sequence"/>
</dbReference>
<sequence>MRKLSEALCWATAWVPHLLENNRIASSRIEEPPVQEGGRQGGQGGRLVAGTTRRSTEPSRAIRLGCHCASMYAARRRRRHRSSRSPPQVTSDLPRPGRWQSKKQQQQLNLQDNNNGTCRTTTMKPARQQQWNLQDNEIGTKYEQKSGQAEMCAQHPILSSGTVYLLFAKTHGGTMSTKGGLGKAGATKIWLWKDSTRQTIHGMTED</sequence>
<feature type="region of interest" description="Disordered" evidence="1">
    <location>
        <begin position="30"/>
        <end position="60"/>
    </location>
</feature>
<feature type="compositionally biased region" description="Gly residues" evidence="1">
    <location>
        <begin position="38"/>
        <end position="47"/>
    </location>
</feature>
<evidence type="ECO:0000256" key="1">
    <source>
        <dbReference type="SAM" id="MobiDB-lite"/>
    </source>
</evidence>
<accession>A0AA39X8J8</accession>
<feature type="compositionally biased region" description="Low complexity" evidence="1">
    <location>
        <begin position="104"/>
        <end position="115"/>
    </location>
</feature>
<dbReference type="EMBL" id="JAULSR010000002">
    <property type="protein sequence ID" value="KAK0629311.1"/>
    <property type="molecule type" value="Genomic_DNA"/>
</dbReference>
<evidence type="ECO:0000313" key="2">
    <source>
        <dbReference type="EMBL" id="KAK0629311.1"/>
    </source>
</evidence>
<reference evidence="2" key="1">
    <citation type="submission" date="2023-06" db="EMBL/GenBank/DDBJ databases">
        <title>Genome-scale phylogeny and comparative genomics of the fungal order Sordariales.</title>
        <authorList>
            <consortium name="Lawrence Berkeley National Laboratory"/>
            <person name="Hensen N."/>
            <person name="Bonometti L."/>
            <person name="Westerberg I."/>
            <person name="Brannstrom I.O."/>
            <person name="Guillou S."/>
            <person name="Cros-Aarteil S."/>
            <person name="Calhoun S."/>
            <person name="Haridas S."/>
            <person name="Kuo A."/>
            <person name="Mondo S."/>
            <person name="Pangilinan J."/>
            <person name="Riley R."/>
            <person name="LaButti K."/>
            <person name="Andreopoulos B."/>
            <person name="Lipzen A."/>
            <person name="Chen C."/>
            <person name="Yanf M."/>
            <person name="Daum C."/>
            <person name="Ng V."/>
            <person name="Clum A."/>
            <person name="Steindorff A."/>
            <person name="Ohm R."/>
            <person name="Martin F."/>
            <person name="Silar P."/>
            <person name="Natvig D."/>
            <person name="Lalanne C."/>
            <person name="Gautier V."/>
            <person name="Ament-velasquez S.L."/>
            <person name="Kruys A."/>
            <person name="Hutchinson M.I."/>
            <person name="Powell A.J."/>
            <person name="Barry K."/>
            <person name="Miller A.N."/>
            <person name="Grigoriev I.V."/>
            <person name="Debuchy R."/>
            <person name="Gladieux P."/>
            <person name="Thoren M.H."/>
            <person name="Johannesson H."/>
        </authorList>
    </citation>
    <scope>NUCLEOTIDE SEQUENCE</scope>
    <source>
        <strain evidence="2">SMH3391-2</strain>
    </source>
</reference>
<organism evidence="2 3">
    <name type="scientific">Bombardia bombarda</name>
    <dbReference type="NCBI Taxonomy" id="252184"/>
    <lineage>
        <taxon>Eukaryota</taxon>
        <taxon>Fungi</taxon>
        <taxon>Dikarya</taxon>
        <taxon>Ascomycota</taxon>
        <taxon>Pezizomycotina</taxon>
        <taxon>Sordariomycetes</taxon>
        <taxon>Sordariomycetidae</taxon>
        <taxon>Sordariales</taxon>
        <taxon>Lasiosphaeriaceae</taxon>
        <taxon>Bombardia</taxon>
    </lineage>
</organism>
<protein>
    <submittedName>
        <fullName evidence="2">Uncharacterized protein</fullName>
    </submittedName>
</protein>